<feature type="region of interest" description="Disordered" evidence="1">
    <location>
        <begin position="1"/>
        <end position="21"/>
    </location>
</feature>
<feature type="region of interest" description="Disordered" evidence="1">
    <location>
        <begin position="423"/>
        <end position="444"/>
    </location>
</feature>
<evidence type="ECO:0000256" key="1">
    <source>
        <dbReference type="SAM" id="MobiDB-lite"/>
    </source>
</evidence>
<dbReference type="Pfam" id="PF05159">
    <property type="entry name" value="Capsule_synth"/>
    <property type="match status" value="1"/>
</dbReference>
<proteinExistence type="predicted"/>
<accession>A0A1H6RJ99</accession>
<name>A0A1H6RJ99_9RHOB</name>
<organism evidence="2 3">
    <name type="scientific">Cribrihabitans marinus</name>
    <dbReference type="NCBI Taxonomy" id="1227549"/>
    <lineage>
        <taxon>Bacteria</taxon>
        <taxon>Pseudomonadati</taxon>
        <taxon>Pseudomonadota</taxon>
        <taxon>Alphaproteobacteria</taxon>
        <taxon>Rhodobacterales</taxon>
        <taxon>Paracoccaceae</taxon>
        <taxon>Cribrihabitans</taxon>
    </lineage>
</organism>
<dbReference type="OrthoDB" id="9794206at2"/>
<dbReference type="GO" id="GO:0015774">
    <property type="term" value="P:polysaccharide transport"/>
    <property type="evidence" value="ECO:0007669"/>
    <property type="project" value="InterPro"/>
</dbReference>
<dbReference type="STRING" id="1227549.SAMN05444007_101414"/>
<dbReference type="AlphaFoldDB" id="A0A1H6RJ99"/>
<dbReference type="CDD" id="cd16441">
    <property type="entry name" value="beta_Kdo_transferase_KpsS"/>
    <property type="match status" value="1"/>
</dbReference>
<gene>
    <name evidence="2" type="ORF">SAMN05444007_101414</name>
</gene>
<protein>
    <submittedName>
        <fullName evidence="2">Capsular polysaccharide export protein</fullName>
    </submittedName>
</protein>
<keyword evidence="3" id="KW-1185">Reference proteome</keyword>
<dbReference type="GO" id="GO:0000271">
    <property type="term" value="P:polysaccharide biosynthetic process"/>
    <property type="evidence" value="ECO:0007669"/>
    <property type="project" value="InterPro"/>
</dbReference>
<sequence>MQTDSPSADRPAPGDDGHGPSRTRVFLFLQGPHGPFFAGLGRMLRQAGCGVLRVGFNAGDSAFWPDRASYVPYRGPVADWPEALEALVAAHGVTDIVLYGDTRPVHAAAVRLGKAQGLTVHVFEEGYLRPYWVTYERGGSNGHSRLMQMSLPEMECALARAEAEPPMPPAHWGDMRQHIFYGALYHGFVLFMNRGYPQFRPHRDVPVSREFAHYTRQMLTLPLTALRRRYATRAIHKSGVPYHLALLQLDHDASFLAHSPFPDTLSFLGEVIAGFARGAPGHHHLVVKAHPLDSGRVPLRREIRALADRHGLAGRVHFIGGGKLARLLDHARSAVTVNSTAGQQVLWRGIPLRVFGRAVYAKPEFVTHQPLEAFFAAPAPPDARAYRVFRRYLLQTSQLPGGFYSRSGRGQLLRQVADRMLSPADPYDSAQPGSAAQGQQLRAV</sequence>
<reference evidence="2 3" key="1">
    <citation type="submission" date="2016-10" db="EMBL/GenBank/DDBJ databases">
        <authorList>
            <person name="de Groot N.N."/>
        </authorList>
    </citation>
    <scope>NUCLEOTIDE SEQUENCE [LARGE SCALE GENOMIC DNA]</scope>
    <source>
        <strain evidence="2 3">DSM 29340</strain>
    </source>
</reference>
<dbReference type="InterPro" id="IPR007833">
    <property type="entry name" value="Capsule_polysaccharide_synth"/>
</dbReference>
<dbReference type="EMBL" id="FNYD01000001">
    <property type="protein sequence ID" value="SEI51282.1"/>
    <property type="molecule type" value="Genomic_DNA"/>
</dbReference>
<dbReference type="Proteomes" id="UP000199379">
    <property type="component" value="Unassembled WGS sequence"/>
</dbReference>
<evidence type="ECO:0000313" key="2">
    <source>
        <dbReference type="EMBL" id="SEI51282.1"/>
    </source>
</evidence>
<evidence type="ECO:0000313" key="3">
    <source>
        <dbReference type="Proteomes" id="UP000199379"/>
    </source>
</evidence>
<feature type="compositionally biased region" description="Low complexity" evidence="1">
    <location>
        <begin position="429"/>
        <end position="444"/>
    </location>
</feature>
<dbReference type="RefSeq" id="WP_092362016.1">
    <property type="nucleotide sequence ID" value="NZ_BMGV01000001.1"/>
</dbReference>